<evidence type="ECO:0008006" key="7">
    <source>
        <dbReference type="Google" id="ProtNLM"/>
    </source>
</evidence>
<sequence>MSFTLPLKKKHATDSDADSKAVTADSDSNKEKDIVRAAVMTKVDNTDCQSDSNPPPPALPELSYDVPSWGGALSLDFHFEVLKNGAIVDQVSLPRDTDFWVCGRAPTCDLPMDHASISRRHAILHQHGTFVNKTRIIPRRHVPVEVGSQVRFGESSRLYILQSDGFDLDIEPEDEPTKTKEAWVNPVKTLREWFEEQGARLIFKKIATEDSTNAVNLQVIVPAGIGKIEGDLTFEGSGPTRREAEVNVCVNACRSLSQLGELATDVGVGDWEEWKRQRQEEQEDEEDSFYDRTLKRRCLEESPMTETSLLEQHRSLQNALLVLKSRVADVEQNVSANSHGTEDELDLYMSDLESRQRSDIVADLKSEMARASEKLDHVEKILRSINPLLFCKTAEGSQYEVTAPTEDATNLTPKTKDL</sequence>
<feature type="region of interest" description="Disordered" evidence="2">
    <location>
        <begin position="1"/>
        <end position="30"/>
    </location>
</feature>
<keyword evidence="1" id="KW-0694">RNA-binding</keyword>
<dbReference type="GO" id="GO:0003723">
    <property type="term" value="F:RNA binding"/>
    <property type="evidence" value="ECO:0007669"/>
    <property type="project" value="UniProtKB-UniRule"/>
</dbReference>
<dbReference type="AlphaFoldDB" id="A0A2H9TJ46"/>
<dbReference type="EMBL" id="MTSL01000159">
    <property type="protein sequence ID" value="PJF17765.1"/>
    <property type="molecule type" value="Genomic_DNA"/>
</dbReference>
<dbReference type="PROSITE" id="PS50137">
    <property type="entry name" value="DS_RBD"/>
    <property type="match status" value="1"/>
</dbReference>
<dbReference type="SUPFAM" id="SSF54768">
    <property type="entry name" value="dsRNA-binding domain-like"/>
    <property type="match status" value="1"/>
</dbReference>
<dbReference type="Gene3D" id="2.60.200.20">
    <property type="match status" value="2"/>
</dbReference>
<dbReference type="Pfam" id="PF00498">
    <property type="entry name" value="FHA"/>
    <property type="match status" value="1"/>
</dbReference>
<dbReference type="Proteomes" id="UP000240830">
    <property type="component" value="Unassembled WGS sequence"/>
</dbReference>
<dbReference type="InterPro" id="IPR014720">
    <property type="entry name" value="dsRBD_dom"/>
</dbReference>
<dbReference type="PROSITE" id="PS50006">
    <property type="entry name" value="FHA_DOMAIN"/>
    <property type="match status" value="1"/>
</dbReference>
<evidence type="ECO:0000256" key="1">
    <source>
        <dbReference type="PROSITE-ProRule" id="PRU00266"/>
    </source>
</evidence>
<accession>A0A2H9TJ46</accession>
<dbReference type="SMART" id="SM00358">
    <property type="entry name" value="DSRM"/>
    <property type="match status" value="1"/>
</dbReference>
<dbReference type="InterPro" id="IPR000253">
    <property type="entry name" value="FHA_dom"/>
</dbReference>
<evidence type="ECO:0000259" key="4">
    <source>
        <dbReference type="PROSITE" id="PS50137"/>
    </source>
</evidence>
<protein>
    <recommendedName>
        <fullName evidence="7">FHA domain-containing protein</fullName>
    </recommendedName>
</protein>
<comment type="caution">
    <text evidence="5">The sequence shown here is derived from an EMBL/GenBank/DDBJ whole genome shotgun (WGS) entry which is preliminary data.</text>
</comment>
<name>A0A2H9TJ46_9FUNG</name>
<evidence type="ECO:0000256" key="2">
    <source>
        <dbReference type="SAM" id="MobiDB-lite"/>
    </source>
</evidence>
<dbReference type="InterPro" id="IPR008984">
    <property type="entry name" value="SMAD_FHA_dom_sf"/>
</dbReference>
<dbReference type="OrthoDB" id="444265at2759"/>
<evidence type="ECO:0000313" key="5">
    <source>
        <dbReference type="EMBL" id="PJF17765.1"/>
    </source>
</evidence>
<evidence type="ECO:0000313" key="6">
    <source>
        <dbReference type="Proteomes" id="UP000240830"/>
    </source>
</evidence>
<gene>
    <name evidence="5" type="ORF">PSACC_02380</name>
</gene>
<keyword evidence="6" id="KW-1185">Reference proteome</keyword>
<proteinExistence type="predicted"/>
<dbReference type="SMART" id="SM00240">
    <property type="entry name" value="FHA"/>
    <property type="match status" value="1"/>
</dbReference>
<feature type="domain" description="DRBM" evidence="4">
    <location>
        <begin position="185"/>
        <end position="258"/>
    </location>
</feature>
<dbReference type="InterPro" id="IPR050923">
    <property type="entry name" value="Cell_Proc_Reg/RNA_Proc"/>
</dbReference>
<dbReference type="PANTHER" id="PTHR23308">
    <property type="entry name" value="NUCLEAR INHIBITOR OF PROTEIN PHOSPHATASE-1"/>
    <property type="match status" value="1"/>
</dbReference>
<reference evidence="5 6" key="1">
    <citation type="submission" date="2016-10" db="EMBL/GenBank/DDBJ databases">
        <title>The genome of Paramicrosporidium saccamoebae is the missing link in understanding Cryptomycota and Microsporidia evolution.</title>
        <authorList>
            <person name="Quandt C.A."/>
            <person name="Beaudet D."/>
            <person name="Corsaro D."/>
            <person name="Michel R."/>
            <person name="Corradi N."/>
            <person name="James T."/>
        </authorList>
    </citation>
    <scope>NUCLEOTIDE SEQUENCE [LARGE SCALE GENOMIC DNA]</scope>
    <source>
        <strain evidence="5 6">KSL3</strain>
    </source>
</reference>
<organism evidence="5 6">
    <name type="scientific">Paramicrosporidium saccamoebae</name>
    <dbReference type="NCBI Taxonomy" id="1246581"/>
    <lineage>
        <taxon>Eukaryota</taxon>
        <taxon>Fungi</taxon>
        <taxon>Fungi incertae sedis</taxon>
        <taxon>Cryptomycota</taxon>
        <taxon>Cryptomycota incertae sedis</taxon>
        <taxon>Paramicrosporidium</taxon>
    </lineage>
</organism>
<dbReference type="SUPFAM" id="SSF49879">
    <property type="entry name" value="SMAD/FHA domain"/>
    <property type="match status" value="1"/>
</dbReference>
<feature type="domain" description="FHA" evidence="3">
    <location>
        <begin position="100"/>
        <end position="125"/>
    </location>
</feature>
<evidence type="ECO:0000259" key="3">
    <source>
        <dbReference type="PROSITE" id="PS50006"/>
    </source>
</evidence>